<keyword evidence="2" id="KW-1185">Reference proteome</keyword>
<evidence type="ECO:0000313" key="2">
    <source>
        <dbReference type="Proteomes" id="UP000237105"/>
    </source>
</evidence>
<proteinExistence type="predicted"/>
<protein>
    <submittedName>
        <fullName evidence="1">Uncharacterized protein</fullName>
    </submittedName>
</protein>
<accession>A0A2P5B6L3</accession>
<dbReference type="AlphaFoldDB" id="A0A2P5B6L3"/>
<comment type="caution">
    <text evidence="1">The sequence shown here is derived from an EMBL/GenBank/DDBJ whole genome shotgun (WGS) entry which is preliminary data.</text>
</comment>
<reference evidence="2" key="1">
    <citation type="submission" date="2016-06" db="EMBL/GenBank/DDBJ databases">
        <title>Parallel loss of symbiosis genes in relatives of nitrogen-fixing non-legume Parasponia.</title>
        <authorList>
            <person name="Van Velzen R."/>
            <person name="Holmer R."/>
            <person name="Bu F."/>
            <person name="Rutten L."/>
            <person name="Van Zeijl A."/>
            <person name="Liu W."/>
            <person name="Santuari L."/>
            <person name="Cao Q."/>
            <person name="Sharma T."/>
            <person name="Shen D."/>
            <person name="Roswanjaya Y."/>
            <person name="Wardhani T."/>
            <person name="Kalhor M.S."/>
            <person name="Jansen J."/>
            <person name="Van den Hoogen J."/>
            <person name="Gungor B."/>
            <person name="Hartog M."/>
            <person name="Hontelez J."/>
            <person name="Verver J."/>
            <person name="Yang W.-C."/>
            <person name="Schijlen E."/>
            <person name="Repin R."/>
            <person name="Schilthuizen M."/>
            <person name="Schranz E."/>
            <person name="Heidstra R."/>
            <person name="Miyata K."/>
            <person name="Fedorova E."/>
            <person name="Kohlen W."/>
            <person name="Bisseling T."/>
            <person name="Smit S."/>
            <person name="Geurts R."/>
        </authorList>
    </citation>
    <scope>NUCLEOTIDE SEQUENCE [LARGE SCALE GENOMIC DNA]</scope>
    <source>
        <strain evidence="2">cv. WU1-14</strain>
    </source>
</reference>
<gene>
    <name evidence="1" type="ORF">PanWU01x14_267220</name>
</gene>
<dbReference type="OrthoDB" id="10279615at2759"/>
<sequence length="106" mass="12376">MMCPTPIRWRGVRDRRKIFCHVGSSKRSMMKIEMAVDMRLETRNVAAGIFMEPKCLSMVRAWTVERLLTMAMVMLRRIPVDHSGMILITFLRSSTSSTVHNFHDFE</sequence>
<name>A0A2P5B6L3_PARAD</name>
<organism evidence="1 2">
    <name type="scientific">Parasponia andersonii</name>
    <name type="common">Sponia andersonii</name>
    <dbReference type="NCBI Taxonomy" id="3476"/>
    <lineage>
        <taxon>Eukaryota</taxon>
        <taxon>Viridiplantae</taxon>
        <taxon>Streptophyta</taxon>
        <taxon>Embryophyta</taxon>
        <taxon>Tracheophyta</taxon>
        <taxon>Spermatophyta</taxon>
        <taxon>Magnoliopsida</taxon>
        <taxon>eudicotyledons</taxon>
        <taxon>Gunneridae</taxon>
        <taxon>Pentapetalae</taxon>
        <taxon>rosids</taxon>
        <taxon>fabids</taxon>
        <taxon>Rosales</taxon>
        <taxon>Cannabaceae</taxon>
        <taxon>Parasponia</taxon>
    </lineage>
</organism>
<dbReference type="Proteomes" id="UP000237105">
    <property type="component" value="Unassembled WGS sequence"/>
</dbReference>
<dbReference type="EMBL" id="JXTB01000351">
    <property type="protein sequence ID" value="PON44414.1"/>
    <property type="molecule type" value="Genomic_DNA"/>
</dbReference>
<evidence type="ECO:0000313" key="1">
    <source>
        <dbReference type="EMBL" id="PON44414.1"/>
    </source>
</evidence>